<comment type="cofactor">
    <cofactor evidence="7">
        <name>heme</name>
        <dbReference type="ChEBI" id="CHEBI:30413"/>
    </cofactor>
</comment>
<dbReference type="PRINTS" id="PR00463">
    <property type="entry name" value="EP450I"/>
</dbReference>
<dbReference type="GO" id="GO:0020037">
    <property type="term" value="F:heme binding"/>
    <property type="evidence" value="ECO:0007669"/>
    <property type="project" value="InterPro"/>
</dbReference>
<reference evidence="9" key="1">
    <citation type="submission" date="2020-02" db="EMBL/GenBank/DDBJ databases">
        <authorList>
            <person name="Meier V. D."/>
        </authorList>
    </citation>
    <scope>NUCLEOTIDE SEQUENCE</scope>
    <source>
        <strain evidence="9">AVDCRST_MAG74</strain>
    </source>
</reference>
<keyword evidence="4 8" id="KW-0560">Oxidoreductase</keyword>
<organism evidence="9">
    <name type="scientific">uncultured Pyrinomonadaceae bacterium</name>
    <dbReference type="NCBI Taxonomy" id="2283094"/>
    <lineage>
        <taxon>Bacteria</taxon>
        <taxon>Pseudomonadati</taxon>
        <taxon>Acidobacteriota</taxon>
        <taxon>Blastocatellia</taxon>
        <taxon>Blastocatellales</taxon>
        <taxon>Pyrinomonadaceae</taxon>
        <taxon>environmental samples</taxon>
    </lineage>
</organism>
<dbReference type="InterPro" id="IPR002401">
    <property type="entry name" value="Cyt_P450_E_grp-I"/>
</dbReference>
<dbReference type="InterPro" id="IPR050196">
    <property type="entry name" value="Cytochrome_P450_Monoox"/>
</dbReference>
<dbReference type="SUPFAM" id="SSF48264">
    <property type="entry name" value="Cytochrome P450"/>
    <property type="match status" value="1"/>
</dbReference>
<gene>
    <name evidence="9" type="ORF">AVDCRST_MAG74-2673</name>
</gene>
<dbReference type="InterPro" id="IPR001128">
    <property type="entry name" value="Cyt_P450"/>
</dbReference>
<evidence type="ECO:0000256" key="5">
    <source>
        <dbReference type="ARBA" id="ARBA00023004"/>
    </source>
</evidence>
<accession>A0A6J4PLT8</accession>
<sequence length="447" mass="50841">MPSNNLPPSVKPSFLGGHFLQFRRSPIGFLTELSKLGDVSFFKMGSQPSYLINHPEMARDMLVVGAHKFHKGRALQRAKKLLGEGLLTSEGESHLCQRRMIQPAFHRERIKSYARAMIESAAKMASEWRDGEARDVDQEMMRLTLNIVGKTLFDANVEDESDEIGGAMTTLIGLFDYLLLPFSEILEKLPIPQARRFNRAKETLDAVIYGFINERRASGADKGDLLSMLLHAQDEESGAKMSDEQVRDECLTLFLAGHETTANALTFAFYLLSQNPEKEKKFHAELDALFPNDELPQPEDYPRLKYAEAVLAETMRLCPPAWVLGRLAIEEHEIGGHVIPKGALVLVSMYILQRDKRFWADADVFQPERFLRDNAVKEANQKFIYFPFGAGVRRCVGEQFAWMEGVLLLATLARKWKLSLLPEQRFGLSPMMTLRPKYGMKMRVEKR</sequence>
<dbReference type="EMBL" id="CADCUR010000247">
    <property type="protein sequence ID" value="CAA9416616.1"/>
    <property type="molecule type" value="Genomic_DNA"/>
</dbReference>
<dbReference type="InterPro" id="IPR017972">
    <property type="entry name" value="Cyt_P450_CS"/>
</dbReference>
<dbReference type="PANTHER" id="PTHR24291">
    <property type="entry name" value="CYTOCHROME P450 FAMILY 4"/>
    <property type="match status" value="1"/>
</dbReference>
<comment type="similarity">
    <text evidence="1 8">Belongs to the cytochrome P450 family.</text>
</comment>
<keyword evidence="2 7" id="KW-0349">Heme</keyword>
<keyword evidence="3 7" id="KW-0479">Metal-binding</keyword>
<evidence type="ECO:0000256" key="6">
    <source>
        <dbReference type="ARBA" id="ARBA00023033"/>
    </source>
</evidence>
<dbReference type="Pfam" id="PF00067">
    <property type="entry name" value="p450"/>
    <property type="match status" value="1"/>
</dbReference>
<keyword evidence="6 8" id="KW-0503">Monooxygenase</keyword>
<evidence type="ECO:0000256" key="1">
    <source>
        <dbReference type="ARBA" id="ARBA00010617"/>
    </source>
</evidence>
<dbReference type="CDD" id="cd20620">
    <property type="entry name" value="CYP132-like"/>
    <property type="match status" value="1"/>
</dbReference>
<evidence type="ECO:0000256" key="7">
    <source>
        <dbReference type="PIRSR" id="PIRSR602401-1"/>
    </source>
</evidence>
<dbReference type="Gene3D" id="1.10.630.10">
    <property type="entry name" value="Cytochrome P450"/>
    <property type="match status" value="1"/>
</dbReference>
<proteinExistence type="inferred from homology"/>
<dbReference type="AlphaFoldDB" id="A0A6J4PLT8"/>
<dbReference type="GO" id="GO:0016705">
    <property type="term" value="F:oxidoreductase activity, acting on paired donors, with incorporation or reduction of molecular oxygen"/>
    <property type="evidence" value="ECO:0007669"/>
    <property type="project" value="InterPro"/>
</dbReference>
<dbReference type="InterPro" id="IPR036396">
    <property type="entry name" value="Cyt_P450_sf"/>
</dbReference>
<evidence type="ECO:0008006" key="10">
    <source>
        <dbReference type="Google" id="ProtNLM"/>
    </source>
</evidence>
<dbReference type="PRINTS" id="PR00385">
    <property type="entry name" value="P450"/>
</dbReference>
<dbReference type="PROSITE" id="PS00086">
    <property type="entry name" value="CYTOCHROME_P450"/>
    <property type="match status" value="1"/>
</dbReference>
<evidence type="ECO:0000256" key="8">
    <source>
        <dbReference type="RuleBase" id="RU000461"/>
    </source>
</evidence>
<dbReference type="PANTHER" id="PTHR24291:SF50">
    <property type="entry name" value="BIFUNCTIONAL ALBAFLAVENONE MONOOXYGENASE_TERPENE SYNTHASE"/>
    <property type="match status" value="1"/>
</dbReference>
<feature type="binding site" description="axial binding residue" evidence="7">
    <location>
        <position position="395"/>
    </location>
    <ligand>
        <name>heme</name>
        <dbReference type="ChEBI" id="CHEBI:30413"/>
    </ligand>
    <ligandPart>
        <name>Fe</name>
        <dbReference type="ChEBI" id="CHEBI:18248"/>
    </ligandPart>
</feature>
<evidence type="ECO:0000256" key="2">
    <source>
        <dbReference type="ARBA" id="ARBA00022617"/>
    </source>
</evidence>
<keyword evidence="5 7" id="KW-0408">Iron</keyword>
<name>A0A6J4PLT8_9BACT</name>
<evidence type="ECO:0000313" key="9">
    <source>
        <dbReference type="EMBL" id="CAA9416616.1"/>
    </source>
</evidence>
<evidence type="ECO:0000256" key="4">
    <source>
        <dbReference type="ARBA" id="ARBA00023002"/>
    </source>
</evidence>
<dbReference type="GO" id="GO:0005506">
    <property type="term" value="F:iron ion binding"/>
    <property type="evidence" value="ECO:0007669"/>
    <property type="project" value="InterPro"/>
</dbReference>
<evidence type="ECO:0000256" key="3">
    <source>
        <dbReference type="ARBA" id="ARBA00022723"/>
    </source>
</evidence>
<protein>
    <recommendedName>
        <fullName evidence="10">Cytochrome P450</fullName>
    </recommendedName>
</protein>
<dbReference type="GO" id="GO:0004497">
    <property type="term" value="F:monooxygenase activity"/>
    <property type="evidence" value="ECO:0007669"/>
    <property type="project" value="UniProtKB-KW"/>
</dbReference>